<evidence type="ECO:0008006" key="3">
    <source>
        <dbReference type="Google" id="ProtNLM"/>
    </source>
</evidence>
<dbReference type="PANTHER" id="PTHR35336:SF5">
    <property type="entry name" value="ADENOSYLCOBINAMIDE AMIDOHYDROLASE"/>
    <property type="match status" value="1"/>
</dbReference>
<dbReference type="PATRIC" id="fig|1705561.3.peg.3250"/>
<dbReference type="RefSeq" id="WP_053781742.1">
    <property type="nucleotide sequence ID" value="NZ_LITU01000060.1"/>
</dbReference>
<evidence type="ECO:0000313" key="1">
    <source>
        <dbReference type="EMBL" id="KOY15529.1"/>
    </source>
</evidence>
<name>A0A0M9BNF0_9BACL</name>
<protein>
    <recommendedName>
        <fullName evidence="3">Adenosylcobinamide amidohydrolase</fullName>
    </recommendedName>
</protein>
<gene>
    <name evidence="1" type="ORF">AMS66_15925</name>
</gene>
<comment type="caution">
    <text evidence="1">The sequence shown here is derived from an EMBL/GenBank/DDBJ whole genome shotgun (WGS) entry which is preliminary data.</text>
</comment>
<dbReference type="Pfam" id="PF01955">
    <property type="entry name" value="CbiZ"/>
    <property type="match status" value="1"/>
</dbReference>
<proteinExistence type="predicted"/>
<accession>A0A0M9BNF0</accession>
<dbReference type="InterPro" id="IPR002808">
    <property type="entry name" value="AdoCbi_amidolase"/>
</dbReference>
<dbReference type="AlphaFoldDB" id="A0A0M9BNF0"/>
<dbReference type="EMBL" id="LITU01000060">
    <property type="protein sequence ID" value="KOY15529.1"/>
    <property type="molecule type" value="Genomic_DNA"/>
</dbReference>
<sequence length="275" mass="29718">MALPFYNAYKPCTDVQTDYNEYRSSVWSGLNISVHERHIKASSPFVVKALSSAVYGGGMIELDRIFNIYVDRHYRCDDPPRDIADLLSEWQEQQDQCAGLLTAVQLEHTAIQEYESDEFGLLCCTTAGVSNAARAGSARTVFDAAGNEINNESASQKHGKVSASSYTPGTINIMLWINGRMTAGAMVNAIQTAVEAKAAALADFGVVDSENGLTATGTTTDAIVLAVSQTEENKPLISYAGTATVMGAAIGRLVFDTITESLQAAQEWKERNNKQ</sequence>
<reference evidence="1 2" key="1">
    <citation type="submission" date="2015-08" db="EMBL/GenBank/DDBJ databases">
        <title>Draft genome sequence of cellulolytic and xylanolytic Paenibacillus sp. A59, isolated from a decaying forest soil from Patagonia, Argentina.</title>
        <authorList>
            <person name="Ghio S."/>
            <person name="Caceres A.M."/>
            <person name="Talia P."/>
            <person name="Grasso D."/>
            <person name="Campos E."/>
        </authorList>
    </citation>
    <scope>NUCLEOTIDE SEQUENCE [LARGE SCALE GENOMIC DNA]</scope>
    <source>
        <strain evidence="1 2">A59</strain>
    </source>
</reference>
<organism evidence="1 2">
    <name type="scientific">Paenibacillus xylanivorans</name>
    <dbReference type="NCBI Taxonomy" id="1705561"/>
    <lineage>
        <taxon>Bacteria</taxon>
        <taxon>Bacillati</taxon>
        <taxon>Bacillota</taxon>
        <taxon>Bacilli</taxon>
        <taxon>Bacillales</taxon>
        <taxon>Paenibacillaceae</taxon>
        <taxon>Paenibacillus</taxon>
    </lineage>
</organism>
<dbReference type="PANTHER" id="PTHR35336">
    <property type="entry name" value="ADENOSYLCOBINAMIDE AMIDOHYDROLASE"/>
    <property type="match status" value="1"/>
</dbReference>
<keyword evidence="2" id="KW-1185">Reference proteome</keyword>
<dbReference type="Proteomes" id="UP000037688">
    <property type="component" value="Unassembled WGS sequence"/>
</dbReference>
<dbReference type="InterPro" id="IPR052209">
    <property type="entry name" value="CbiZ"/>
</dbReference>
<dbReference type="OrthoDB" id="34339at2"/>
<evidence type="ECO:0000313" key="2">
    <source>
        <dbReference type="Proteomes" id="UP000037688"/>
    </source>
</evidence>